<accession>A0AAJ0EPM1</accession>
<dbReference type="AlphaFoldDB" id="A0AAJ0EPM1"/>
<protein>
    <submittedName>
        <fullName evidence="1">Uncharacterized protein</fullName>
    </submittedName>
</protein>
<dbReference type="GeneID" id="85465826"/>
<keyword evidence="2" id="KW-1185">Reference proteome</keyword>
<evidence type="ECO:0000313" key="2">
    <source>
        <dbReference type="Proteomes" id="UP001224890"/>
    </source>
</evidence>
<sequence>MRTSALFVGHGAPHSHLSGTALVSLPCRSVLLATTLIASSFFRVGFDQRYGVAEPSTPTDEVQGLRLFSFSCAALLFQLGLCSITPLGSDHALRFFPFCHLRLVRGRVKGPFLTTTPRHILDNTLVRSISLPSHAHPLLTIPLSAAPDTRQFSVFNFRVFGWRLLLLLLASSARGKKDRCLVFIFDPPQDNIQHGNTRSLAP</sequence>
<dbReference type="RefSeq" id="XP_060421377.1">
    <property type="nucleotide sequence ID" value="XM_060581300.1"/>
</dbReference>
<name>A0AAJ0EPM1_9PEZI</name>
<gene>
    <name evidence="1" type="ORF">BDP55DRAFT_89212</name>
</gene>
<proteinExistence type="predicted"/>
<evidence type="ECO:0000313" key="1">
    <source>
        <dbReference type="EMBL" id="KAK1656613.1"/>
    </source>
</evidence>
<comment type="caution">
    <text evidence="1">The sequence shown here is derived from an EMBL/GenBank/DDBJ whole genome shotgun (WGS) entry which is preliminary data.</text>
</comment>
<reference evidence="1" key="1">
    <citation type="submission" date="2021-06" db="EMBL/GenBank/DDBJ databases">
        <title>Comparative genomics, transcriptomics and evolutionary studies reveal genomic signatures of adaptation to plant cell wall in hemibiotrophic fungi.</title>
        <authorList>
            <consortium name="DOE Joint Genome Institute"/>
            <person name="Baroncelli R."/>
            <person name="Diaz J.F."/>
            <person name="Benocci T."/>
            <person name="Peng M."/>
            <person name="Battaglia E."/>
            <person name="Haridas S."/>
            <person name="Andreopoulos W."/>
            <person name="Labutti K."/>
            <person name="Pangilinan J."/>
            <person name="Floch G.L."/>
            <person name="Makela M.R."/>
            <person name="Henrissat B."/>
            <person name="Grigoriev I.V."/>
            <person name="Crouch J.A."/>
            <person name="De Vries R.P."/>
            <person name="Sukno S.A."/>
            <person name="Thon M.R."/>
        </authorList>
    </citation>
    <scope>NUCLEOTIDE SEQUENCE</scope>
    <source>
        <strain evidence="1">CBS 193.32</strain>
    </source>
</reference>
<dbReference type="Proteomes" id="UP001224890">
    <property type="component" value="Unassembled WGS sequence"/>
</dbReference>
<organism evidence="1 2">
    <name type="scientific">Colletotrichum godetiae</name>
    <dbReference type="NCBI Taxonomy" id="1209918"/>
    <lineage>
        <taxon>Eukaryota</taxon>
        <taxon>Fungi</taxon>
        <taxon>Dikarya</taxon>
        <taxon>Ascomycota</taxon>
        <taxon>Pezizomycotina</taxon>
        <taxon>Sordariomycetes</taxon>
        <taxon>Hypocreomycetidae</taxon>
        <taxon>Glomerellales</taxon>
        <taxon>Glomerellaceae</taxon>
        <taxon>Colletotrichum</taxon>
        <taxon>Colletotrichum acutatum species complex</taxon>
    </lineage>
</organism>
<dbReference type="EMBL" id="JAHMHR010000141">
    <property type="protein sequence ID" value="KAK1656613.1"/>
    <property type="molecule type" value="Genomic_DNA"/>
</dbReference>